<dbReference type="EMBL" id="JBFOLJ010000015">
    <property type="protein sequence ID" value="KAL2473023.1"/>
    <property type="molecule type" value="Genomic_DNA"/>
</dbReference>
<comment type="caution">
    <text evidence="5">The sequence shown here is derived from an EMBL/GenBank/DDBJ whole genome shotgun (WGS) entry which is preliminary data.</text>
</comment>
<feature type="domain" description="BCAS3 WD40" evidence="4">
    <location>
        <begin position="90"/>
        <end position="160"/>
    </location>
</feature>
<feature type="region of interest" description="Disordered" evidence="2">
    <location>
        <begin position="815"/>
        <end position="846"/>
    </location>
</feature>
<dbReference type="GO" id="GO:0000407">
    <property type="term" value="C:phagophore assembly site"/>
    <property type="evidence" value="ECO:0007669"/>
    <property type="project" value="UniProtKB-SubCell"/>
</dbReference>
<accession>A0ABD1Q9Z1</accession>
<dbReference type="InterPro" id="IPR015943">
    <property type="entry name" value="WD40/YVTN_repeat-like_dom_sf"/>
</dbReference>
<dbReference type="SMART" id="SM00320">
    <property type="entry name" value="WD40"/>
    <property type="match status" value="2"/>
</dbReference>
<dbReference type="AlphaFoldDB" id="A0ABD1Q9Z1"/>
<dbReference type="Pfam" id="PF21034">
    <property type="entry name" value="BCAS3_WD40"/>
    <property type="match status" value="2"/>
</dbReference>
<dbReference type="InterPro" id="IPR022175">
    <property type="entry name" value="BCAS3_dom"/>
</dbReference>
<comment type="subcellular location">
    <subcellularLocation>
        <location evidence="1">Preautophagosomal structure</location>
    </subcellularLocation>
</comment>
<evidence type="ECO:0000313" key="5">
    <source>
        <dbReference type="EMBL" id="KAL2473023.1"/>
    </source>
</evidence>
<sequence length="875" mass="93815">MRNDSQKSGGASGVGGMLQSGRGNNGIIPTSIKSLSSYWRIVSSGASSVASTVRSAASAASAMVDRDGESPKDQVCWAGFDKLELEGGITRKVLLLGYSYGFQVWDVEEADNVHKLVSRHDGPVSYMQALPTPTALKDSGDKFADSRPLLIICADGSFSGGNSIQEGFGGPRNGSVQHCHGLVNGSCVPTVVWFYSLRSQSYVHLLRFRSVVHLVRCSSRVVAVLQSAQIHCLDASTLESQYTILTNPVVMGECGSGGIGFGPLALGPRWMAYSGSPVAIPNSGRVSPQHLTPSASFPSPASNGSLVAHYAKESSKQFAAGIVTLGDMGYKKLSRYYSELLPDGSKSQPGSTRAESVGMVIVRDVVSKSVVAQFRAHKHPISSLCFDPSGTLLVTGSDQGHNINVFRIMPELSGGSSGAASGPSYVHLYRLQRGVTPAVIQDISFSSDSQWIMVSSLRGTSHLFAISPSGGLVSIQSSDACFSSRNSGYSSMKKTSVHGPPNSGLQLLTEQNICVSGSAITLSPLIRIRNGNNGWRNAVSGAAAAATGKTSSLPGAIASTFHNCRGDDLYGHASSLKTNCYLLVFSSSGCMIQYALGTSAVLNSVTALPEVSASYESGLDGDAGLVVKAIQKWDICPKLNRKEREDDIDIYSENGNLDRAKVFPERTTQEDNVCSDVMGTPTKDKITTEERHHMYISEAELQMHQNRSPLWVKPEINFHSMLLTDDFNEDEEGAPRGEIEIERIPVDILEVRSKDLVPVFDYLQSSNLHFQGRIPVTNSNNNGQLLCQRSDMSDGSGSRDMMTDDGIVMAEPHNGAEETSRGNVNTNDSPIANTRPQTVHTRENSVGETQINSVNSNIARLKLENQFGDEGDEFD</sequence>
<reference evidence="6" key="1">
    <citation type="submission" date="2024-07" db="EMBL/GenBank/DDBJ databases">
        <title>Two chromosome-level genome assemblies of Korean endemic species Abeliophyllum distichum and Forsythia ovata (Oleaceae).</title>
        <authorList>
            <person name="Jang H."/>
        </authorList>
    </citation>
    <scope>NUCLEOTIDE SEQUENCE [LARGE SCALE GENOMIC DNA]</scope>
</reference>
<evidence type="ECO:0000313" key="6">
    <source>
        <dbReference type="Proteomes" id="UP001604277"/>
    </source>
</evidence>
<dbReference type="InterPro" id="IPR001680">
    <property type="entry name" value="WD40_rpt"/>
</dbReference>
<dbReference type="PANTHER" id="PTHR13268">
    <property type="entry name" value="BREAST CARCINOMA AMPLIFIED SEQUENCE 3"/>
    <property type="match status" value="1"/>
</dbReference>
<dbReference type="PANTHER" id="PTHR13268:SF7">
    <property type="entry name" value="AUTOPHAGY-RELATED PROTEIN 18F"/>
    <property type="match status" value="1"/>
</dbReference>
<dbReference type="Gene3D" id="2.130.10.10">
    <property type="entry name" value="YVTN repeat-like/Quinoprotein amine dehydrogenase"/>
    <property type="match status" value="1"/>
</dbReference>
<feature type="domain" description="BCAS3 WD40" evidence="4">
    <location>
        <begin position="189"/>
        <end position="475"/>
    </location>
</feature>
<dbReference type="Pfam" id="PF12490">
    <property type="entry name" value="BCAS3"/>
    <property type="match status" value="1"/>
</dbReference>
<name>A0ABD1Q9Z1_9LAMI</name>
<dbReference type="InterPro" id="IPR048382">
    <property type="entry name" value="BCAS3_WD40"/>
</dbReference>
<protein>
    <submittedName>
        <fullName evidence="5">Autophagy-related protein 18f</fullName>
    </submittedName>
</protein>
<organism evidence="5 6">
    <name type="scientific">Forsythia ovata</name>
    <dbReference type="NCBI Taxonomy" id="205694"/>
    <lineage>
        <taxon>Eukaryota</taxon>
        <taxon>Viridiplantae</taxon>
        <taxon>Streptophyta</taxon>
        <taxon>Embryophyta</taxon>
        <taxon>Tracheophyta</taxon>
        <taxon>Spermatophyta</taxon>
        <taxon>Magnoliopsida</taxon>
        <taxon>eudicotyledons</taxon>
        <taxon>Gunneridae</taxon>
        <taxon>Pentapetalae</taxon>
        <taxon>asterids</taxon>
        <taxon>lamiids</taxon>
        <taxon>Lamiales</taxon>
        <taxon>Oleaceae</taxon>
        <taxon>Forsythieae</taxon>
        <taxon>Forsythia</taxon>
    </lineage>
</organism>
<dbReference type="SUPFAM" id="SSF50978">
    <property type="entry name" value="WD40 repeat-like"/>
    <property type="match status" value="1"/>
</dbReference>
<evidence type="ECO:0000259" key="3">
    <source>
        <dbReference type="Pfam" id="PF12490"/>
    </source>
</evidence>
<feature type="domain" description="BCAS3" evidence="3">
    <location>
        <begin position="615"/>
        <end position="761"/>
    </location>
</feature>
<proteinExistence type="predicted"/>
<evidence type="ECO:0000256" key="2">
    <source>
        <dbReference type="SAM" id="MobiDB-lite"/>
    </source>
</evidence>
<dbReference type="Proteomes" id="UP001604277">
    <property type="component" value="Unassembled WGS sequence"/>
</dbReference>
<evidence type="ECO:0000256" key="1">
    <source>
        <dbReference type="ARBA" id="ARBA00004329"/>
    </source>
</evidence>
<dbReference type="InterPro" id="IPR036322">
    <property type="entry name" value="WD40_repeat_dom_sf"/>
</dbReference>
<gene>
    <name evidence="5" type="ORF">Fot_48759</name>
</gene>
<dbReference type="InterPro" id="IPR045142">
    <property type="entry name" value="BCAS3-like"/>
</dbReference>
<feature type="compositionally biased region" description="Polar residues" evidence="2">
    <location>
        <begin position="821"/>
        <end position="839"/>
    </location>
</feature>
<evidence type="ECO:0000259" key="4">
    <source>
        <dbReference type="Pfam" id="PF21034"/>
    </source>
</evidence>
<keyword evidence="6" id="KW-1185">Reference proteome</keyword>